<keyword evidence="2" id="KW-1133">Transmembrane helix</keyword>
<reference evidence="3 4" key="1">
    <citation type="submission" date="2016-11" db="EMBL/GenBank/DDBJ databases">
        <authorList>
            <person name="Jaros S."/>
            <person name="Januszkiewicz K."/>
            <person name="Wedrychowicz H."/>
        </authorList>
    </citation>
    <scope>NUCLEOTIDE SEQUENCE [LARGE SCALE GENOMIC DNA]</scope>
    <source>
        <strain evidence="3 4">DSM 21758</strain>
    </source>
</reference>
<feature type="compositionally biased region" description="Basic residues" evidence="1">
    <location>
        <begin position="1"/>
        <end position="11"/>
    </location>
</feature>
<evidence type="ECO:0000256" key="2">
    <source>
        <dbReference type="SAM" id="Phobius"/>
    </source>
</evidence>
<feature type="transmembrane region" description="Helical" evidence="2">
    <location>
        <begin position="40"/>
        <end position="57"/>
    </location>
</feature>
<keyword evidence="2" id="KW-0472">Membrane</keyword>
<gene>
    <name evidence="3" type="ORF">SAMN02745163_03971</name>
</gene>
<organism evidence="3 4">
    <name type="scientific">Clostridium cavendishii DSM 21758</name>
    <dbReference type="NCBI Taxonomy" id="1121302"/>
    <lineage>
        <taxon>Bacteria</taxon>
        <taxon>Bacillati</taxon>
        <taxon>Bacillota</taxon>
        <taxon>Clostridia</taxon>
        <taxon>Eubacteriales</taxon>
        <taxon>Clostridiaceae</taxon>
        <taxon>Clostridium</taxon>
    </lineage>
</organism>
<evidence type="ECO:0000313" key="4">
    <source>
        <dbReference type="Proteomes" id="UP000184310"/>
    </source>
</evidence>
<feature type="transmembrane region" description="Helical" evidence="2">
    <location>
        <begin position="77"/>
        <end position="96"/>
    </location>
</feature>
<feature type="transmembrane region" description="Helical" evidence="2">
    <location>
        <begin position="108"/>
        <end position="126"/>
    </location>
</feature>
<dbReference type="Proteomes" id="UP000184310">
    <property type="component" value="Unassembled WGS sequence"/>
</dbReference>
<sequence length="158" mass="18182">MGKKKNNKPKRKVSEVKNRGTLNKTTNSKEDFRNWSKYEYIKYIAQAILIMFSLDYANREILNGSGKIKSVWLPYDFTLAPIFASITFFIIIYLVTKYIDKLDVKKQQLIMILIGTVILLILYGVAVLGSKIVIGKAPFLVIFIILFAAYEYAKRKAK</sequence>
<name>A0A1M6T6N9_9CLOT</name>
<dbReference type="RefSeq" id="WP_072992273.1">
    <property type="nucleotide sequence ID" value="NZ_FQZB01000019.1"/>
</dbReference>
<feature type="transmembrane region" description="Helical" evidence="2">
    <location>
        <begin position="132"/>
        <end position="153"/>
    </location>
</feature>
<keyword evidence="2" id="KW-0812">Transmembrane</keyword>
<dbReference type="STRING" id="1121302.SAMN02745163_03971"/>
<evidence type="ECO:0000256" key="1">
    <source>
        <dbReference type="SAM" id="MobiDB-lite"/>
    </source>
</evidence>
<evidence type="ECO:0000313" key="3">
    <source>
        <dbReference type="EMBL" id="SHK52732.1"/>
    </source>
</evidence>
<dbReference type="AlphaFoldDB" id="A0A1M6T6N9"/>
<feature type="region of interest" description="Disordered" evidence="1">
    <location>
        <begin position="1"/>
        <end position="20"/>
    </location>
</feature>
<accession>A0A1M6T6N9</accession>
<protein>
    <submittedName>
        <fullName evidence="3">Uncharacterized protein</fullName>
    </submittedName>
</protein>
<keyword evidence="4" id="KW-1185">Reference proteome</keyword>
<dbReference type="EMBL" id="FQZB01000019">
    <property type="protein sequence ID" value="SHK52732.1"/>
    <property type="molecule type" value="Genomic_DNA"/>
</dbReference>
<proteinExistence type="predicted"/>